<organism evidence="2 3">
    <name type="scientific">Saccharothrix coeruleofusca</name>
    <dbReference type="NCBI Taxonomy" id="33919"/>
    <lineage>
        <taxon>Bacteria</taxon>
        <taxon>Bacillati</taxon>
        <taxon>Actinomycetota</taxon>
        <taxon>Actinomycetes</taxon>
        <taxon>Pseudonocardiales</taxon>
        <taxon>Pseudonocardiaceae</taxon>
        <taxon>Saccharothrix</taxon>
    </lineage>
</organism>
<reference evidence="2" key="2">
    <citation type="submission" date="2020-09" db="EMBL/GenBank/DDBJ databases">
        <authorList>
            <person name="Sun Q."/>
            <person name="Ohkuma M."/>
        </authorList>
    </citation>
    <scope>NUCLEOTIDE SEQUENCE</scope>
    <source>
        <strain evidence="2">JCM 3313</strain>
    </source>
</reference>
<accession>A0A918AM29</accession>
<proteinExistence type="predicted"/>
<evidence type="ECO:0000256" key="1">
    <source>
        <dbReference type="SAM" id="MobiDB-lite"/>
    </source>
</evidence>
<dbReference type="RefSeq" id="WP_189223712.1">
    <property type="nucleotide sequence ID" value="NZ_BMRG01000004.1"/>
</dbReference>
<reference evidence="2" key="1">
    <citation type="journal article" date="2014" name="Int. J. Syst. Evol. Microbiol.">
        <title>Complete genome sequence of Corynebacterium casei LMG S-19264T (=DSM 44701T), isolated from a smear-ripened cheese.</title>
        <authorList>
            <consortium name="US DOE Joint Genome Institute (JGI-PGF)"/>
            <person name="Walter F."/>
            <person name="Albersmeier A."/>
            <person name="Kalinowski J."/>
            <person name="Ruckert C."/>
        </authorList>
    </citation>
    <scope>NUCLEOTIDE SEQUENCE</scope>
    <source>
        <strain evidence="2">JCM 3313</strain>
    </source>
</reference>
<protein>
    <submittedName>
        <fullName evidence="2">Uncharacterized protein</fullName>
    </submittedName>
</protein>
<evidence type="ECO:0000313" key="2">
    <source>
        <dbReference type="EMBL" id="GGP54571.1"/>
    </source>
</evidence>
<gene>
    <name evidence="2" type="ORF">GCM10010185_28850</name>
</gene>
<feature type="region of interest" description="Disordered" evidence="1">
    <location>
        <begin position="1"/>
        <end position="51"/>
    </location>
</feature>
<dbReference type="EMBL" id="BMRG01000004">
    <property type="protein sequence ID" value="GGP54571.1"/>
    <property type="molecule type" value="Genomic_DNA"/>
</dbReference>
<feature type="compositionally biased region" description="Polar residues" evidence="1">
    <location>
        <begin position="19"/>
        <end position="32"/>
    </location>
</feature>
<evidence type="ECO:0000313" key="3">
    <source>
        <dbReference type="Proteomes" id="UP000639606"/>
    </source>
</evidence>
<dbReference type="AlphaFoldDB" id="A0A918AM29"/>
<keyword evidence="3" id="KW-1185">Reference proteome</keyword>
<comment type="caution">
    <text evidence="2">The sequence shown here is derived from an EMBL/GenBank/DDBJ whole genome shotgun (WGS) entry which is preliminary data.</text>
</comment>
<sequence length="51" mass="5546">MHSQFSSRPGADLFGHPDAQQSQTSARQSGEPSEQDLVLGPLANPKRTRLN</sequence>
<name>A0A918AM29_9PSEU</name>
<dbReference type="Proteomes" id="UP000639606">
    <property type="component" value="Unassembled WGS sequence"/>
</dbReference>